<keyword evidence="2" id="KW-1185">Reference proteome</keyword>
<dbReference type="Proteomes" id="UP001234297">
    <property type="component" value="Chromosome 8"/>
</dbReference>
<sequence length="249" mass="26620">MTKEGIDPSGNGDGGTLDGCDLEKQENVENTAADSGGASSDRDSGDGGGLEAIDVATDRGEEGKVELVSSKEGGCLSRSDSYGEQCRICHQQTEEALMDIGCRCRGELSKTHRSCIDFWFYSRGSNKCEICQQVAANIPAPHSNPSKQVNYWAGGVEPAVGRLRFIQGERERGSFRTLWFAFLIVIGGLLLDVLISISLGVSALPLNVIIGILLLLGLGTLVRIALECCRGCISRRVDANINPGYHPSV</sequence>
<name>A0ACC2LG68_PERAE</name>
<accession>A0ACC2LG68</accession>
<comment type="caution">
    <text evidence="1">The sequence shown here is derived from an EMBL/GenBank/DDBJ whole genome shotgun (WGS) entry which is preliminary data.</text>
</comment>
<dbReference type="EMBL" id="CM056816">
    <property type="protein sequence ID" value="KAJ8632487.1"/>
    <property type="molecule type" value="Genomic_DNA"/>
</dbReference>
<protein>
    <submittedName>
        <fullName evidence="1">Uncharacterized protein</fullName>
    </submittedName>
</protein>
<gene>
    <name evidence="1" type="ORF">MRB53_025823</name>
</gene>
<reference evidence="1 2" key="1">
    <citation type="journal article" date="2022" name="Hortic Res">
        <title>A haplotype resolved chromosomal level avocado genome allows analysis of novel avocado genes.</title>
        <authorList>
            <person name="Nath O."/>
            <person name="Fletcher S.J."/>
            <person name="Hayward A."/>
            <person name="Shaw L.M."/>
            <person name="Masouleh A.K."/>
            <person name="Furtado A."/>
            <person name="Henry R.J."/>
            <person name="Mitter N."/>
        </authorList>
    </citation>
    <scope>NUCLEOTIDE SEQUENCE [LARGE SCALE GENOMIC DNA]</scope>
    <source>
        <strain evidence="2">cv. Hass</strain>
    </source>
</reference>
<organism evidence="1 2">
    <name type="scientific">Persea americana</name>
    <name type="common">Avocado</name>
    <dbReference type="NCBI Taxonomy" id="3435"/>
    <lineage>
        <taxon>Eukaryota</taxon>
        <taxon>Viridiplantae</taxon>
        <taxon>Streptophyta</taxon>
        <taxon>Embryophyta</taxon>
        <taxon>Tracheophyta</taxon>
        <taxon>Spermatophyta</taxon>
        <taxon>Magnoliopsida</taxon>
        <taxon>Magnoliidae</taxon>
        <taxon>Laurales</taxon>
        <taxon>Lauraceae</taxon>
        <taxon>Persea</taxon>
    </lineage>
</organism>
<evidence type="ECO:0000313" key="2">
    <source>
        <dbReference type="Proteomes" id="UP001234297"/>
    </source>
</evidence>
<proteinExistence type="predicted"/>
<evidence type="ECO:0000313" key="1">
    <source>
        <dbReference type="EMBL" id="KAJ8632487.1"/>
    </source>
</evidence>